<dbReference type="EMBL" id="BSXW01000291">
    <property type="protein sequence ID" value="GMF17704.1"/>
    <property type="molecule type" value="Genomic_DNA"/>
</dbReference>
<dbReference type="SMART" id="SM00220">
    <property type="entry name" value="S_TKc"/>
    <property type="match status" value="1"/>
</dbReference>
<dbReference type="InterPro" id="IPR000719">
    <property type="entry name" value="Prot_kinase_dom"/>
</dbReference>
<dbReference type="GO" id="GO:0005524">
    <property type="term" value="F:ATP binding"/>
    <property type="evidence" value="ECO:0007669"/>
    <property type="project" value="InterPro"/>
</dbReference>
<evidence type="ECO:0000259" key="1">
    <source>
        <dbReference type="PROSITE" id="PS50011"/>
    </source>
</evidence>
<dbReference type="Gene3D" id="3.30.200.20">
    <property type="entry name" value="Phosphorylase Kinase, domain 1"/>
    <property type="match status" value="1"/>
</dbReference>
<comment type="caution">
    <text evidence="2">The sequence shown here is derived from an EMBL/GenBank/DDBJ whole genome shotgun (WGS) entry which is preliminary data.</text>
</comment>
<dbReference type="PIRSF" id="PIRSF000654">
    <property type="entry name" value="Integrin-linked_kinase"/>
    <property type="match status" value="1"/>
</dbReference>
<dbReference type="GO" id="GO:0004674">
    <property type="term" value="F:protein serine/threonine kinase activity"/>
    <property type="evidence" value="ECO:0007669"/>
    <property type="project" value="TreeGrafter"/>
</dbReference>
<gene>
    <name evidence="2" type="ORF">Plil01_000652100</name>
</gene>
<dbReference type="InterPro" id="IPR011009">
    <property type="entry name" value="Kinase-like_dom_sf"/>
</dbReference>
<dbReference type="Pfam" id="PF00069">
    <property type="entry name" value="Pkinase"/>
    <property type="match status" value="1"/>
</dbReference>
<protein>
    <submittedName>
        <fullName evidence="2">Unnamed protein product</fullName>
    </submittedName>
</protein>
<dbReference type="PANTHER" id="PTHR44329:SF214">
    <property type="entry name" value="PROTEIN KINASE DOMAIN-CONTAINING PROTEIN"/>
    <property type="match status" value="1"/>
</dbReference>
<dbReference type="SUPFAM" id="SSF56112">
    <property type="entry name" value="Protein kinase-like (PK-like)"/>
    <property type="match status" value="1"/>
</dbReference>
<evidence type="ECO:0000313" key="3">
    <source>
        <dbReference type="Proteomes" id="UP001165083"/>
    </source>
</evidence>
<dbReference type="Proteomes" id="UP001165083">
    <property type="component" value="Unassembled WGS sequence"/>
</dbReference>
<feature type="domain" description="Protein kinase" evidence="1">
    <location>
        <begin position="21"/>
        <end position="291"/>
    </location>
</feature>
<dbReference type="OrthoDB" id="4062651at2759"/>
<proteinExistence type="predicted"/>
<organism evidence="2 3">
    <name type="scientific">Phytophthora lilii</name>
    <dbReference type="NCBI Taxonomy" id="2077276"/>
    <lineage>
        <taxon>Eukaryota</taxon>
        <taxon>Sar</taxon>
        <taxon>Stramenopiles</taxon>
        <taxon>Oomycota</taxon>
        <taxon>Peronosporomycetes</taxon>
        <taxon>Peronosporales</taxon>
        <taxon>Peronosporaceae</taxon>
        <taxon>Phytophthora</taxon>
    </lineage>
</organism>
<dbReference type="PROSITE" id="PS00108">
    <property type="entry name" value="PROTEIN_KINASE_ST"/>
    <property type="match status" value="1"/>
</dbReference>
<sequence>MRVRMAADPIIVTNRLNYDEVKLGRCISRGGFGLVFAGTYRDRQVAVKKIRVNRDGEAAQIEQFIREITLMAMLRHPQIVEFIGVAWEALVDLSAVTELMERGDLSTVLRNCREEGYRLTWSGHKVTIALHIVKALVYLHSLAPKVIHRDLKSKNVLLNEEMEAKLSDFGISRERHDMETHMTAGMGTSFWIAPEVLSGQDYDEKADVYSFGVVLSELDTDDFPYWNAANPPGGKLQEGEILQLVAAGQLRPSFSGSCPAPILVIADRCLQVRPEDRPTAAELVQTFQELVLLEFSSSSVISRASSLSMDSIE</sequence>
<dbReference type="PROSITE" id="PS50011">
    <property type="entry name" value="PROTEIN_KINASE_DOM"/>
    <property type="match status" value="1"/>
</dbReference>
<dbReference type="Gene3D" id="1.10.510.10">
    <property type="entry name" value="Transferase(Phosphotransferase) domain 1"/>
    <property type="match status" value="1"/>
</dbReference>
<dbReference type="InterPro" id="IPR008271">
    <property type="entry name" value="Ser/Thr_kinase_AS"/>
</dbReference>
<dbReference type="CDD" id="cd13999">
    <property type="entry name" value="STKc_MAP3K-like"/>
    <property type="match status" value="1"/>
</dbReference>
<evidence type="ECO:0000313" key="2">
    <source>
        <dbReference type="EMBL" id="GMF17704.1"/>
    </source>
</evidence>
<keyword evidence="3" id="KW-1185">Reference proteome</keyword>
<name>A0A9W6TQ95_9STRA</name>
<reference evidence="2" key="1">
    <citation type="submission" date="2023-04" db="EMBL/GenBank/DDBJ databases">
        <title>Phytophthora lilii NBRC 32176.</title>
        <authorList>
            <person name="Ichikawa N."/>
            <person name="Sato H."/>
            <person name="Tonouchi N."/>
        </authorList>
    </citation>
    <scope>NUCLEOTIDE SEQUENCE</scope>
    <source>
        <strain evidence="2">NBRC 32176</strain>
    </source>
</reference>
<dbReference type="AlphaFoldDB" id="A0A9W6TQ95"/>
<dbReference type="PANTHER" id="PTHR44329">
    <property type="entry name" value="SERINE/THREONINE-PROTEIN KINASE TNNI3K-RELATED"/>
    <property type="match status" value="1"/>
</dbReference>
<dbReference type="InterPro" id="IPR051681">
    <property type="entry name" value="Ser/Thr_Kinases-Pseudokinases"/>
</dbReference>
<accession>A0A9W6TQ95</accession>